<dbReference type="KEGG" id="psuw:WQ53_05465"/>
<organism evidence="2 3">
    <name type="scientific">Pseudoxanthomonas suwonensis</name>
    <dbReference type="NCBI Taxonomy" id="314722"/>
    <lineage>
        <taxon>Bacteria</taxon>
        <taxon>Pseudomonadati</taxon>
        <taxon>Pseudomonadota</taxon>
        <taxon>Gammaproteobacteria</taxon>
        <taxon>Lysobacterales</taxon>
        <taxon>Lysobacteraceae</taxon>
        <taxon>Pseudoxanthomonas</taxon>
    </lineage>
</organism>
<keyword evidence="3" id="KW-1185">Reference proteome</keyword>
<proteinExistence type="predicted"/>
<dbReference type="PATRIC" id="fig|314722.6.peg.1152"/>
<dbReference type="EMBL" id="CP011144">
    <property type="protein sequence ID" value="AKC86304.1"/>
    <property type="molecule type" value="Genomic_DNA"/>
</dbReference>
<reference evidence="2 3" key="1">
    <citation type="journal article" date="2015" name="Genome Announc.">
        <title>Complete Genome Sequence of Pseudoxanthomonas suwonensis Strain J1, a Cellulose-Degrading Bacterium Isolated from Leaf- and Wood-Enriched Soil.</title>
        <authorList>
            <person name="Hou L."/>
            <person name="Jiang J."/>
            <person name="Xu Z."/>
            <person name="Zhou Y."/>
            <person name="Leung F.C."/>
        </authorList>
    </citation>
    <scope>NUCLEOTIDE SEQUENCE [LARGE SCALE GENOMIC DNA]</scope>
    <source>
        <strain evidence="2 3">J1</strain>
    </source>
</reference>
<dbReference type="Pfam" id="PF08808">
    <property type="entry name" value="RES"/>
    <property type="match status" value="1"/>
</dbReference>
<evidence type="ECO:0000259" key="1">
    <source>
        <dbReference type="SMART" id="SM00953"/>
    </source>
</evidence>
<accession>A0A0E3Z0W5</accession>
<dbReference type="AlphaFoldDB" id="A0A0E3Z0W5"/>
<name>A0A0E3Z0W5_9GAMM</name>
<evidence type="ECO:0000313" key="2">
    <source>
        <dbReference type="EMBL" id="AKC86304.1"/>
    </source>
</evidence>
<sequence length="194" mass="21190">MLASPPPDLATLSLDVVQVDPAACVRITRYPDTEPFFGKTGGNRFDDPLREYGVCYAGDDFLVAFAESILHDAVAVSGGFRVAESELLARHVVAFDGSELALADLTGIPLKRLGGTNDISSEVPYDMPQRWSRTVYAHPSNVDGLRYVSRHLNIGFAFALFDRAQVRMRRGTSVPLTEHPQLAAALVQFNIALL</sequence>
<dbReference type="Proteomes" id="UP000033067">
    <property type="component" value="Chromosome"/>
</dbReference>
<protein>
    <recommendedName>
        <fullName evidence="1">RES domain-containing protein</fullName>
    </recommendedName>
</protein>
<feature type="domain" description="RES" evidence="1">
    <location>
        <begin position="36"/>
        <end position="172"/>
    </location>
</feature>
<dbReference type="RefSeq" id="WP_052631131.1">
    <property type="nucleotide sequence ID" value="NZ_CP011144.1"/>
</dbReference>
<dbReference type="SMART" id="SM00953">
    <property type="entry name" value="RES"/>
    <property type="match status" value="1"/>
</dbReference>
<dbReference type="OrthoDB" id="7257056at2"/>
<evidence type="ECO:0000313" key="3">
    <source>
        <dbReference type="Proteomes" id="UP000033067"/>
    </source>
</evidence>
<dbReference type="InterPro" id="IPR014914">
    <property type="entry name" value="RES_dom"/>
</dbReference>
<gene>
    <name evidence="2" type="ORF">WQ53_05465</name>
</gene>